<comment type="caution">
    <text evidence="2">The sequence shown here is derived from an EMBL/GenBank/DDBJ whole genome shotgun (WGS) entry which is preliminary data.</text>
</comment>
<dbReference type="Proteomes" id="UP000585721">
    <property type="component" value="Unassembled WGS sequence"/>
</dbReference>
<evidence type="ECO:0000313" key="2">
    <source>
        <dbReference type="EMBL" id="MBB6054675.1"/>
    </source>
</evidence>
<evidence type="ECO:0000256" key="1">
    <source>
        <dbReference type="SAM" id="SignalP"/>
    </source>
</evidence>
<proteinExistence type="predicted"/>
<feature type="chain" id="PRO_5032954461" description="DUF3833 domain-containing protein" evidence="1">
    <location>
        <begin position="24"/>
        <end position="182"/>
    </location>
</feature>
<dbReference type="InterPro" id="IPR024409">
    <property type="entry name" value="DUF3833"/>
</dbReference>
<gene>
    <name evidence="2" type="ORF">HNR75_000547</name>
</gene>
<dbReference type="Pfam" id="PF12915">
    <property type="entry name" value="DUF3833"/>
    <property type="match status" value="1"/>
</dbReference>
<name>A0A841GH49_9GAMM</name>
<protein>
    <recommendedName>
        <fullName evidence="4">DUF3833 domain-containing protein</fullName>
    </recommendedName>
</protein>
<organism evidence="2 3">
    <name type="scientific">Tolumonas osonensis</name>
    <dbReference type="NCBI Taxonomy" id="675874"/>
    <lineage>
        <taxon>Bacteria</taxon>
        <taxon>Pseudomonadati</taxon>
        <taxon>Pseudomonadota</taxon>
        <taxon>Gammaproteobacteria</taxon>
        <taxon>Aeromonadales</taxon>
        <taxon>Aeromonadaceae</taxon>
        <taxon>Tolumonas</taxon>
    </lineage>
</organism>
<sequence length="182" mass="20690">MKLIHNVCRVSGTILIACGSLLAGCSQTTEDYANTQPQIDVQQFFSGPLKAYGLVKDYSGKVTERFHVDMSGTWTKDATGTLIEHFVYADGRKEQRTWYLQKAGNYYIGTAADIDGEAIGNQQGFTLNWHYRMNLKLKDGSTVKVKFNDWMYLLDERRLINHAEITKFGFKVGEVVLYIEKI</sequence>
<dbReference type="RefSeq" id="WP_188025491.1">
    <property type="nucleotide sequence ID" value="NZ_JACHGR010000002.1"/>
</dbReference>
<keyword evidence="3" id="KW-1185">Reference proteome</keyword>
<accession>A0A841GH49</accession>
<evidence type="ECO:0000313" key="3">
    <source>
        <dbReference type="Proteomes" id="UP000585721"/>
    </source>
</evidence>
<feature type="signal peptide" evidence="1">
    <location>
        <begin position="1"/>
        <end position="23"/>
    </location>
</feature>
<dbReference type="PROSITE" id="PS51257">
    <property type="entry name" value="PROKAR_LIPOPROTEIN"/>
    <property type="match status" value="1"/>
</dbReference>
<reference evidence="2 3" key="1">
    <citation type="submission" date="2020-08" db="EMBL/GenBank/DDBJ databases">
        <title>Genomic Encyclopedia of Type Strains, Phase IV (KMG-IV): sequencing the most valuable type-strain genomes for metagenomic binning, comparative biology and taxonomic classification.</title>
        <authorList>
            <person name="Goeker M."/>
        </authorList>
    </citation>
    <scope>NUCLEOTIDE SEQUENCE [LARGE SCALE GENOMIC DNA]</scope>
    <source>
        <strain evidence="2 3">DSM 22975</strain>
    </source>
</reference>
<evidence type="ECO:0008006" key="4">
    <source>
        <dbReference type="Google" id="ProtNLM"/>
    </source>
</evidence>
<dbReference type="AlphaFoldDB" id="A0A841GH49"/>
<keyword evidence="1" id="KW-0732">Signal</keyword>
<dbReference type="EMBL" id="JACHGR010000002">
    <property type="protein sequence ID" value="MBB6054675.1"/>
    <property type="molecule type" value="Genomic_DNA"/>
</dbReference>